<dbReference type="RefSeq" id="WP_172423996.1">
    <property type="nucleotide sequence ID" value="NZ_CP019718.1"/>
</dbReference>
<dbReference type="Proteomes" id="UP000464330">
    <property type="component" value="Plasmid unnamed1"/>
</dbReference>
<accession>A0A6C0QZQ6</accession>
<geneLocation type="plasmid" evidence="1 2">
    <name>unnamed1</name>
</geneLocation>
<evidence type="ECO:0000313" key="1">
    <source>
        <dbReference type="EMBL" id="QHZ54060.1"/>
    </source>
</evidence>
<protein>
    <submittedName>
        <fullName evidence="1">Uncharacterized protein</fullName>
    </submittedName>
</protein>
<sequence>MIYVSRHMSKQELYQKLVQAVEALPFEYKGDYKAVYAKTFYVRTTKAEIMESLQEINKIMEKLQKGD</sequence>
<name>A0A6C0QZQ6_9BACL</name>
<organism evidence="1 2">
    <name type="scientific">Paenibacillus larvae subsp. larvae</name>
    <dbReference type="NCBI Taxonomy" id="147375"/>
    <lineage>
        <taxon>Bacteria</taxon>
        <taxon>Bacillati</taxon>
        <taxon>Bacillota</taxon>
        <taxon>Bacilli</taxon>
        <taxon>Bacillales</taxon>
        <taxon>Paenibacillaceae</taxon>
        <taxon>Paenibacillus</taxon>
    </lineage>
</organism>
<keyword evidence="1" id="KW-0614">Plasmid</keyword>
<dbReference type="AlphaFoldDB" id="A0A6C0QZQ6"/>
<proteinExistence type="predicted"/>
<dbReference type="EMBL" id="CP019718">
    <property type="protein sequence ID" value="QHZ54060.1"/>
    <property type="molecule type" value="Genomic_DNA"/>
</dbReference>
<gene>
    <name evidence="1" type="ORF">ERICV_05076</name>
</gene>
<reference evidence="1 2" key="1">
    <citation type="journal article" date="2020" name="Int. J. Med. Microbiol.">
        <title>Discovery of Paenibacillus larvae ERIC V: Phenotypic and genomic comparison to genotypes ERIC I-IV reveal different inventories of virulence factors which correlate with epidemiological prevalences of American Foulbrood.</title>
        <authorList>
            <person name="Beims H."/>
            <person name="Bunk B."/>
            <person name="Erler S."/>
            <person name="Mohr K.I."/>
            <person name="Sproer C."/>
            <person name="Pradella S."/>
            <person name="Gunther G."/>
            <person name="Rohde M."/>
            <person name="von der Ohe W."/>
            <person name="Steinert M."/>
        </authorList>
    </citation>
    <scope>NUCLEOTIDE SEQUENCE [LARGE SCALE GENOMIC DNA]</scope>
    <source>
        <strain evidence="1">Eric_V</strain>
        <plasmid evidence="1">unnamed1</plasmid>
    </source>
</reference>
<evidence type="ECO:0000313" key="2">
    <source>
        <dbReference type="Proteomes" id="UP000464330"/>
    </source>
</evidence>